<dbReference type="PANTHER" id="PTHR34382:SF7">
    <property type="entry name" value="PTS SYSTEM N,N'-DIACETYLCHITOBIOSE-SPECIFIC EIIA COMPONENT"/>
    <property type="match status" value="1"/>
</dbReference>
<comment type="caution">
    <text evidence="6">The sequence shown here is derived from an EMBL/GenBank/DDBJ whole genome shotgun (WGS) entry which is preliminary data.</text>
</comment>
<protein>
    <submittedName>
        <fullName evidence="6">PTS system cellobiose-specific IIA component</fullName>
    </submittedName>
</protein>
<keyword evidence="1" id="KW-0813">Transport</keyword>
<keyword evidence="3" id="KW-0808">Transferase</keyword>
<dbReference type="PIRSF" id="PIRSF000699">
    <property type="entry name" value="PTS_IILac_III"/>
    <property type="match status" value="1"/>
</dbReference>
<keyword evidence="7" id="KW-1185">Reference proteome</keyword>
<dbReference type="Pfam" id="PF02255">
    <property type="entry name" value="PTS_IIA"/>
    <property type="match status" value="1"/>
</dbReference>
<evidence type="ECO:0000313" key="7">
    <source>
        <dbReference type="Proteomes" id="UP001223079"/>
    </source>
</evidence>
<dbReference type="RefSeq" id="WP_307122361.1">
    <property type="nucleotide sequence ID" value="NZ_JAUSTM010000020.1"/>
</dbReference>
<reference evidence="6 7" key="1">
    <citation type="submission" date="2023-07" db="EMBL/GenBank/DDBJ databases">
        <title>Genomic Encyclopedia of Type Strains, Phase IV (KMG-IV): sequencing the most valuable type-strain genomes for metagenomic binning, comparative biology and taxonomic classification.</title>
        <authorList>
            <person name="Goeker M."/>
        </authorList>
    </citation>
    <scope>NUCLEOTIDE SEQUENCE [LARGE SCALE GENOMIC DNA]</scope>
    <source>
        <strain evidence="6 7">DSM 105143</strain>
    </source>
</reference>
<evidence type="ECO:0000313" key="6">
    <source>
        <dbReference type="EMBL" id="MDQ0223210.1"/>
    </source>
</evidence>
<dbReference type="Proteomes" id="UP001223079">
    <property type="component" value="Unassembled WGS sequence"/>
</dbReference>
<name>A0ABT9YTA3_9STRE</name>
<dbReference type="PROSITE" id="PS51095">
    <property type="entry name" value="PTS_EIIA_TYPE_3"/>
    <property type="match status" value="1"/>
</dbReference>
<dbReference type="PANTHER" id="PTHR34382">
    <property type="entry name" value="PTS SYSTEM N,N'-DIACETYLCHITOBIOSE-SPECIFIC EIIA COMPONENT"/>
    <property type="match status" value="1"/>
</dbReference>
<keyword evidence="4" id="KW-0598">Phosphotransferase system</keyword>
<evidence type="ECO:0000256" key="5">
    <source>
        <dbReference type="PROSITE-ProRule" id="PRU00418"/>
    </source>
</evidence>
<evidence type="ECO:0000256" key="2">
    <source>
        <dbReference type="ARBA" id="ARBA00022597"/>
    </source>
</evidence>
<dbReference type="CDD" id="cd00215">
    <property type="entry name" value="PTS_IIA_lac"/>
    <property type="match status" value="1"/>
</dbReference>
<proteinExistence type="predicted"/>
<dbReference type="EMBL" id="JAUSTM010000020">
    <property type="protein sequence ID" value="MDQ0223210.1"/>
    <property type="molecule type" value="Genomic_DNA"/>
</dbReference>
<dbReference type="Gene3D" id="1.20.58.80">
    <property type="entry name" value="Phosphotransferase system, lactose/cellobiose-type IIA subunit"/>
    <property type="match status" value="1"/>
</dbReference>
<sequence length="112" mass="12588">MDGLELVAFQIISAVGTARSCFIEAIQKAKNGYFSEAYDLIREGENYYVQGHHAHGDLIKKEANGEHVSINLLLLHAEDQLMSAESFKVLAEEFIDVHHKLFVLTNEQQNVS</sequence>
<accession>A0ABT9YTA3</accession>
<evidence type="ECO:0000256" key="3">
    <source>
        <dbReference type="ARBA" id="ARBA00022679"/>
    </source>
</evidence>
<feature type="modified residue" description="Phosphohistidine; by HPr" evidence="5">
    <location>
        <position position="76"/>
    </location>
</feature>
<evidence type="ECO:0000256" key="1">
    <source>
        <dbReference type="ARBA" id="ARBA00022448"/>
    </source>
</evidence>
<dbReference type="SUPFAM" id="SSF46973">
    <property type="entry name" value="Enzyme IIa from lactose specific PTS, IIa-lac"/>
    <property type="match status" value="1"/>
</dbReference>
<dbReference type="InterPro" id="IPR003188">
    <property type="entry name" value="PTS_IIA_lac/cel"/>
</dbReference>
<organism evidence="6 7">
    <name type="scientific">Streptococcus moroccensis</name>
    <dbReference type="NCBI Taxonomy" id="1451356"/>
    <lineage>
        <taxon>Bacteria</taxon>
        <taxon>Bacillati</taxon>
        <taxon>Bacillota</taxon>
        <taxon>Bacilli</taxon>
        <taxon>Lactobacillales</taxon>
        <taxon>Streptococcaceae</taxon>
        <taxon>Streptococcus</taxon>
    </lineage>
</organism>
<gene>
    <name evidence="6" type="ORF">J2S23_001785</name>
</gene>
<dbReference type="InterPro" id="IPR036542">
    <property type="entry name" value="PTS_IIA_lac/cel_sf"/>
</dbReference>
<evidence type="ECO:0000256" key="4">
    <source>
        <dbReference type="ARBA" id="ARBA00022683"/>
    </source>
</evidence>
<keyword evidence="2" id="KW-0762">Sugar transport</keyword>